<proteinExistence type="predicted"/>
<feature type="compositionally biased region" description="Polar residues" evidence="1">
    <location>
        <begin position="97"/>
        <end position="113"/>
    </location>
</feature>
<accession>A0A7Z9BPC0</accession>
<reference evidence="2" key="1">
    <citation type="submission" date="2019-10" db="EMBL/GenBank/DDBJ databases">
        <authorList>
            <consortium name="Genoscope - CEA"/>
            <person name="William W."/>
        </authorList>
    </citation>
    <scope>NUCLEOTIDE SEQUENCE [LARGE SCALE GENOMIC DNA]</scope>
    <source>
        <strain evidence="2">BBR_PRJEB10992</strain>
    </source>
</reference>
<keyword evidence="3" id="KW-1185">Reference proteome</keyword>
<sequence>MKFSQQLDSLYQERNDLLVKLNEAEKHLVQFTDLETQDRERSGEISRLNGQLEAREREISGLHSQVHSLQSAVGEKQVLESQMEQLRSQIKDANETITRLQAQQKSTSETANAPSPKLVPLQKQRNSRKNSG</sequence>
<dbReference type="AlphaFoldDB" id="A0A7Z9BPC0"/>
<evidence type="ECO:0000313" key="2">
    <source>
        <dbReference type="EMBL" id="VXD17411.1"/>
    </source>
</evidence>
<organism evidence="2 3">
    <name type="scientific">Planktothrix serta PCC 8927</name>
    <dbReference type="NCBI Taxonomy" id="671068"/>
    <lineage>
        <taxon>Bacteria</taxon>
        <taxon>Bacillati</taxon>
        <taxon>Cyanobacteriota</taxon>
        <taxon>Cyanophyceae</taxon>
        <taxon>Oscillatoriophycideae</taxon>
        <taxon>Oscillatoriales</taxon>
        <taxon>Microcoleaceae</taxon>
        <taxon>Planktothrix</taxon>
    </lineage>
</organism>
<dbReference type="Proteomes" id="UP000184550">
    <property type="component" value="Unassembled WGS sequence"/>
</dbReference>
<dbReference type="OrthoDB" id="470154at2"/>
<dbReference type="Gene3D" id="1.10.287.1490">
    <property type="match status" value="1"/>
</dbReference>
<evidence type="ECO:0000313" key="3">
    <source>
        <dbReference type="Proteomes" id="UP000184550"/>
    </source>
</evidence>
<dbReference type="RefSeq" id="WP_083616877.1">
    <property type="nucleotide sequence ID" value="NZ_LR734825.1"/>
</dbReference>
<gene>
    <name evidence="2" type="ORF">PL8927_60019</name>
</gene>
<feature type="region of interest" description="Disordered" evidence="1">
    <location>
        <begin position="97"/>
        <end position="132"/>
    </location>
</feature>
<evidence type="ECO:0000256" key="1">
    <source>
        <dbReference type="SAM" id="MobiDB-lite"/>
    </source>
</evidence>
<protein>
    <submittedName>
        <fullName evidence="2">Uncharacterized protein</fullName>
    </submittedName>
</protein>
<name>A0A7Z9BPC0_9CYAN</name>
<dbReference type="EMBL" id="CZCU02000135">
    <property type="protein sequence ID" value="VXD17411.1"/>
    <property type="molecule type" value="Genomic_DNA"/>
</dbReference>
<comment type="caution">
    <text evidence="2">The sequence shown here is derived from an EMBL/GenBank/DDBJ whole genome shotgun (WGS) entry which is preliminary data.</text>
</comment>